<dbReference type="InterPro" id="IPR017907">
    <property type="entry name" value="Znf_RING_CS"/>
</dbReference>
<dbReference type="Pfam" id="PF26084">
    <property type="entry name" value="PWI_Topors"/>
    <property type="match status" value="1"/>
</dbReference>
<feature type="domain" description="RING-type" evidence="19">
    <location>
        <begin position="131"/>
        <end position="170"/>
    </location>
</feature>
<evidence type="ECO:0000256" key="17">
    <source>
        <dbReference type="SAM" id="MobiDB-lite"/>
    </source>
</evidence>
<feature type="compositionally biased region" description="Basic and acidic residues" evidence="17">
    <location>
        <begin position="790"/>
        <end position="804"/>
    </location>
</feature>
<dbReference type="OrthoDB" id="21204at2759"/>
<organism evidence="20 21">
    <name type="scientific">Pantherophis guttatus</name>
    <name type="common">Corn snake</name>
    <name type="synonym">Elaphe guttata</name>
    <dbReference type="NCBI Taxonomy" id="94885"/>
    <lineage>
        <taxon>Eukaryota</taxon>
        <taxon>Metazoa</taxon>
        <taxon>Chordata</taxon>
        <taxon>Craniata</taxon>
        <taxon>Vertebrata</taxon>
        <taxon>Euteleostomi</taxon>
        <taxon>Lepidosauria</taxon>
        <taxon>Squamata</taxon>
        <taxon>Bifurcata</taxon>
        <taxon>Unidentata</taxon>
        <taxon>Episquamata</taxon>
        <taxon>Toxicofera</taxon>
        <taxon>Serpentes</taxon>
        <taxon>Colubroidea</taxon>
        <taxon>Colubridae</taxon>
        <taxon>Colubrinae</taxon>
        <taxon>Pantherophis</taxon>
    </lineage>
</organism>
<evidence type="ECO:0000259" key="19">
    <source>
        <dbReference type="PROSITE" id="PS50089"/>
    </source>
</evidence>
<feature type="region of interest" description="Disordered" evidence="17">
    <location>
        <begin position="615"/>
        <end position="694"/>
    </location>
</feature>
<feature type="region of interest" description="Disordered" evidence="17">
    <location>
        <begin position="729"/>
        <end position="849"/>
    </location>
</feature>
<feature type="chain" id="PRO_5027537720" description="E3 ubiquitin-protein ligase Topors" evidence="18">
    <location>
        <begin position="21"/>
        <end position="938"/>
    </location>
</feature>
<evidence type="ECO:0000256" key="1">
    <source>
        <dbReference type="ARBA" id="ARBA00000900"/>
    </source>
</evidence>
<evidence type="ECO:0000256" key="7">
    <source>
        <dbReference type="ARBA" id="ARBA00022833"/>
    </source>
</evidence>
<feature type="compositionally biased region" description="Basic and acidic residues" evidence="17">
    <location>
        <begin position="625"/>
        <end position="635"/>
    </location>
</feature>
<dbReference type="PROSITE" id="PS00518">
    <property type="entry name" value="ZF_RING_1"/>
    <property type="match status" value="1"/>
</dbReference>
<evidence type="ECO:0000256" key="4">
    <source>
        <dbReference type="ARBA" id="ARBA00022723"/>
    </source>
</evidence>
<keyword evidence="8" id="KW-0805">Transcription regulation</keyword>
<dbReference type="GO" id="GO:0006513">
    <property type="term" value="P:protein monoubiquitination"/>
    <property type="evidence" value="ECO:0007669"/>
    <property type="project" value="TreeGrafter"/>
</dbReference>
<feature type="region of interest" description="Disordered" evidence="17">
    <location>
        <begin position="406"/>
        <end position="486"/>
    </location>
</feature>
<evidence type="ECO:0000256" key="13">
    <source>
        <dbReference type="ARBA" id="ARBA00079040"/>
    </source>
</evidence>
<proteinExistence type="predicted"/>
<sequence>MPRFFLFFIFKLVPSPFSPSNPESDSSPCLPLGLCIRFGKDGEATRSSGSRSGGSSSLLINCLSVVPPSMCDPRERRSRAAGANGRRRWHQRSKPGLIPLADFFPKDNSVLSGINRLHQTMPEEISPDSKCPICLDMFENVAYLDRCWHRFCFRCVLEWSKNKAECPLCKQPFHSIVHSMRSADDYKVHSVRPSEMESFANPNGRRFRYRTTLTGEHPANVNSQRSSSSRRTMSSPNCGILFEGLSTQTTRQRDAEMHQMIRRLASRRQASLEGRFMRHIQEQEMISFRKALYRSGTRVRSIEDGGRYRDISAEFFRRNPACLHRLVPWLKRELTVLFGIHGSLINIVQRVIMSNLNKFDLESQAFANELQPFLLQSTEHFLHEFINFARCPFNIEAYDEHANYDCPAPSREEGSASESSVITISPDETETQAPDCNVFRTDIGQAPWDDETPGPSYSNTEQVHISSSTALNTSESSDEEPAGNRTGLQMSQENIEVNGDSCDSSDNCVIVDYVKPLAERTPELVQLSSDSEVSADDGKKEDTDKVQPIQFCNFNLTDVSRSASPSSTGSRDGIANKINEYLSNEKRKSKSEKDEIKFRGASSLQSFSSKEACYGYNSSKRRKPESHVQHSDREHHSSKRKRKHRSREKRKKKKDGSRHKHKKNKRRSTREKSTSRSLSPSSESTELRDLSWSRFQNRDYSGTSRIKDMDYYLRDDYSKSKKYALYNPNAVRSYERHRSRNRSRSRFSSRSRSRSSSRSRSRSSSRSRTSRHHDRGRSEKPGGKRKYKTRHLESSQRGSEETSSVRESNALKKSLPKDQTICSKATSVVDRQPRTETQHKKKKKRSRSPSVEIIYEGVCTSKYDKKKPKRIKSNNLTNSSALSSVVITIDSDSDRENVITESKIFNQLPTKRSSLFLRLAQMINGNSHCQLHSPEQDV</sequence>
<evidence type="ECO:0000256" key="14">
    <source>
        <dbReference type="ARBA" id="ARBA00079184"/>
    </source>
</evidence>
<dbReference type="GeneID" id="117661564"/>
<keyword evidence="7" id="KW-0862">Zinc</keyword>
<dbReference type="OMA" id="DCVIVGF"/>
<feature type="compositionally biased region" description="Low complexity" evidence="17">
    <location>
        <begin position="675"/>
        <end position="684"/>
    </location>
</feature>
<accession>A0A6P9BDS0</accession>
<dbReference type="Gene3D" id="3.30.40.10">
    <property type="entry name" value="Zinc/RING finger domain, C3HC4 (zinc finger)"/>
    <property type="match status" value="1"/>
</dbReference>
<dbReference type="InterPro" id="IPR058746">
    <property type="entry name" value="Znf_RING-type_Topors"/>
</dbReference>
<evidence type="ECO:0000256" key="5">
    <source>
        <dbReference type="ARBA" id="ARBA00022771"/>
    </source>
</evidence>
<evidence type="ECO:0000256" key="16">
    <source>
        <dbReference type="PROSITE-ProRule" id="PRU00175"/>
    </source>
</evidence>
<feature type="region of interest" description="Disordered" evidence="17">
    <location>
        <begin position="525"/>
        <end position="546"/>
    </location>
</feature>
<feature type="compositionally biased region" description="Low complexity" evidence="17">
    <location>
        <begin position="466"/>
        <end position="475"/>
    </location>
</feature>
<comment type="catalytic activity">
    <reaction evidence="1">
        <text>S-ubiquitinyl-[E2 ubiquitin-conjugating enzyme]-L-cysteine + [acceptor protein]-L-lysine = [E2 ubiquitin-conjugating enzyme]-L-cysteine + N(6)-ubiquitinyl-[acceptor protein]-L-lysine.</text>
        <dbReference type="EC" id="2.3.2.27"/>
    </reaction>
</comment>
<gene>
    <name evidence="21" type="primary">TOPORS</name>
</gene>
<evidence type="ECO:0000256" key="8">
    <source>
        <dbReference type="ARBA" id="ARBA00023015"/>
    </source>
</evidence>
<evidence type="ECO:0000313" key="20">
    <source>
        <dbReference type="Proteomes" id="UP001652622"/>
    </source>
</evidence>
<feature type="region of interest" description="Disordered" evidence="17">
    <location>
        <begin position="71"/>
        <end position="91"/>
    </location>
</feature>
<dbReference type="RefSeq" id="XP_034266451.1">
    <property type="nucleotide sequence ID" value="XM_034410560.2"/>
</dbReference>
<evidence type="ECO:0000256" key="10">
    <source>
        <dbReference type="ARBA" id="ARBA00071236"/>
    </source>
</evidence>
<dbReference type="Proteomes" id="UP001652622">
    <property type="component" value="Unplaced"/>
</dbReference>
<feature type="signal peptide" evidence="18">
    <location>
        <begin position="1"/>
        <end position="20"/>
    </location>
</feature>
<dbReference type="InParanoid" id="A0A6P9BDS0"/>
<dbReference type="Pfam" id="PF13923">
    <property type="entry name" value="zf-C3HC4_2"/>
    <property type="match status" value="1"/>
</dbReference>
<keyword evidence="6" id="KW-0833">Ubl conjugation pathway</keyword>
<evidence type="ECO:0000256" key="6">
    <source>
        <dbReference type="ARBA" id="ARBA00022786"/>
    </source>
</evidence>
<name>A0A6P9BDS0_PANGU</name>
<evidence type="ECO:0000256" key="18">
    <source>
        <dbReference type="SAM" id="SignalP"/>
    </source>
</evidence>
<dbReference type="EC" id="2.3.2.27" evidence="2"/>
<keyword evidence="3" id="KW-0808">Transferase</keyword>
<feature type="compositionally biased region" description="Polar residues" evidence="17">
    <location>
        <begin position="455"/>
        <end position="465"/>
    </location>
</feature>
<evidence type="ECO:0000256" key="15">
    <source>
        <dbReference type="ARBA" id="ARBA00082108"/>
    </source>
</evidence>
<dbReference type="PANTHER" id="PTHR46077">
    <property type="entry name" value="E3 UBIQUITIN-PROTEIN LIGASE TOPORS"/>
    <property type="match status" value="1"/>
</dbReference>
<dbReference type="SMART" id="SM00184">
    <property type="entry name" value="RING"/>
    <property type="match status" value="1"/>
</dbReference>
<keyword evidence="20" id="KW-1185">Reference proteome</keyword>
<dbReference type="CDD" id="cd16574">
    <property type="entry name" value="RING-HC_Topors"/>
    <property type="match status" value="1"/>
</dbReference>
<dbReference type="GO" id="GO:0008630">
    <property type="term" value="P:intrinsic apoptotic signaling pathway in response to DNA damage"/>
    <property type="evidence" value="ECO:0007669"/>
    <property type="project" value="UniProtKB-ARBA"/>
</dbReference>
<feature type="compositionally biased region" description="Basic and acidic residues" evidence="17">
    <location>
        <begin position="536"/>
        <end position="545"/>
    </location>
</feature>
<dbReference type="PROSITE" id="PS50089">
    <property type="entry name" value="ZF_RING_2"/>
    <property type="match status" value="1"/>
</dbReference>
<dbReference type="SUPFAM" id="SSF57850">
    <property type="entry name" value="RING/U-box"/>
    <property type="match status" value="1"/>
</dbReference>
<keyword evidence="18" id="KW-0732">Signal</keyword>
<keyword evidence="4" id="KW-0479">Metal-binding</keyword>
<feature type="compositionally biased region" description="Basic residues" evidence="17">
    <location>
        <begin position="636"/>
        <end position="669"/>
    </location>
</feature>
<dbReference type="GO" id="GO:0008270">
    <property type="term" value="F:zinc ion binding"/>
    <property type="evidence" value="ECO:0007669"/>
    <property type="project" value="UniProtKB-KW"/>
</dbReference>
<dbReference type="PANTHER" id="PTHR46077:SF1">
    <property type="entry name" value="TOP1 BINDING ARGININE_SERINE RICH PROTEIN, E3 UBIQUITIN LIGASE"/>
    <property type="match status" value="1"/>
</dbReference>
<evidence type="ECO:0000256" key="3">
    <source>
        <dbReference type="ARBA" id="ARBA00022679"/>
    </source>
</evidence>
<dbReference type="InterPro" id="IPR013083">
    <property type="entry name" value="Znf_RING/FYVE/PHD"/>
</dbReference>
<dbReference type="GO" id="GO:0061630">
    <property type="term" value="F:ubiquitin protein ligase activity"/>
    <property type="evidence" value="ECO:0007669"/>
    <property type="project" value="UniProtKB-EC"/>
</dbReference>
<keyword evidence="9" id="KW-0804">Transcription</keyword>
<dbReference type="GO" id="GO:0032391">
    <property type="term" value="C:photoreceptor connecting cilium"/>
    <property type="evidence" value="ECO:0007669"/>
    <property type="project" value="UniProtKB-ARBA"/>
</dbReference>
<evidence type="ECO:0000256" key="11">
    <source>
        <dbReference type="ARBA" id="ARBA00076856"/>
    </source>
</evidence>
<dbReference type="GO" id="GO:0000209">
    <property type="term" value="P:protein polyubiquitination"/>
    <property type="evidence" value="ECO:0007669"/>
    <property type="project" value="TreeGrafter"/>
</dbReference>
<evidence type="ECO:0000313" key="21">
    <source>
        <dbReference type="RefSeq" id="XP_034266451.1"/>
    </source>
</evidence>
<protein>
    <recommendedName>
        <fullName evidence="10">E3 ubiquitin-protein ligase Topors</fullName>
        <ecNumber evidence="2">2.3.2.27</ecNumber>
    </recommendedName>
    <alternativeName>
        <fullName evidence="11">RING-type E3 ubiquitin transferase Topors</fullName>
    </alternativeName>
    <alternativeName>
        <fullName evidence="13">SUMO1-protein E3 ligase Topors</fullName>
    </alternativeName>
    <alternativeName>
        <fullName evidence="12">Topoisomerase I-binding RING finger protein</fullName>
    </alternativeName>
    <alternativeName>
        <fullName evidence="14">Topoisomerase I-binding arginine/serine-rich protein</fullName>
    </alternativeName>
    <alternativeName>
        <fullName evidence="15">Tumor suppressor p53-binding protein 3</fullName>
    </alternativeName>
</protein>
<dbReference type="InterPro" id="IPR058745">
    <property type="entry name" value="PWI_Topors"/>
</dbReference>
<evidence type="ECO:0000256" key="2">
    <source>
        <dbReference type="ARBA" id="ARBA00012483"/>
    </source>
</evidence>
<dbReference type="FunFam" id="3.30.40.10:FF:000136">
    <property type="entry name" value="E3 ubiquitin-protein ligase Topors"/>
    <property type="match status" value="1"/>
</dbReference>
<evidence type="ECO:0000256" key="9">
    <source>
        <dbReference type="ARBA" id="ARBA00023163"/>
    </source>
</evidence>
<dbReference type="InterPro" id="IPR001841">
    <property type="entry name" value="Znf_RING"/>
</dbReference>
<dbReference type="AlphaFoldDB" id="A0A6P9BDS0"/>
<evidence type="ECO:0000256" key="12">
    <source>
        <dbReference type="ARBA" id="ARBA00076940"/>
    </source>
</evidence>
<dbReference type="CTD" id="10210"/>
<feature type="compositionally biased region" description="Basic residues" evidence="17">
    <location>
        <begin position="735"/>
        <end position="775"/>
    </location>
</feature>
<reference evidence="21" key="1">
    <citation type="submission" date="2025-08" db="UniProtKB">
        <authorList>
            <consortium name="RefSeq"/>
        </authorList>
    </citation>
    <scope>IDENTIFICATION</scope>
    <source>
        <tissue evidence="21">Blood</tissue>
    </source>
</reference>
<keyword evidence="5 16" id="KW-0863">Zinc-finger</keyword>
<dbReference type="KEGG" id="pgut:117661564"/>